<dbReference type="InterPro" id="IPR013783">
    <property type="entry name" value="Ig-like_fold"/>
</dbReference>
<protein>
    <recommendedName>
        <fullName evidence="8">Ig-like domain-containing protein</fullName>
    </recommendedName>
</protein>
<evidence type="ECO:0000256" key="7">
    <source>
        <dbReference type="SAM" id="SignalP"/>
    </source>
</evidence>
<evidence type="ECO:0000313" key="10">
    <source>
        <dbReference type="Proteomes" id="UP000606274"/>
    </source>
</evidence>
<evidence type="ECO:0000256" key="3">
    <source>
        <dbReference type="ARBA" id="ARBA00023136"/>
    </source>
</evidence>
<comment type="caution">
    <text evidence="9">The sequence shown here is derived from an EMBL/GenBank/DDBJ whole genome shotgun (WGS) entry which is preliminary data.</text>
</comment>
<reference evidence="9" key="1">
    <citation type="submission" date="2020-08" db="EMBL/GenBank/DDBJ databases">
        <title>Chromosome-level assembly of Southern catfish (Silurus meridionalis) provides insights into visual adaptation to the nocturnal and benthic lifestyles.</title>
        <authorList>
            <person name="Zhang Y."/>
            <person name="Wang D."/>
            <person name="Peng Z."/>
        </authorList>
    </citation>
    <scope>NUCLEOTIDE SEQUENCE</scope>
    <source>
        <strain evidence="9">SWU-2019-XX</strain>
        <tissue evidence="9">Muscle</tissue>
    </source>
</reference>
<dbReference type="AlphaFoldDB" id="A0A8T0BI32"/>
<feature type="signal peptide" evidence="7">
    <location>
        <begin position="1"/>
        <end position="22"/>
    </location>
</feature>
<organism evidence="9 10">
    <name type="scientific">Silurus meridionalis</name>
    <name type="common">Southern catfish</name>
    <name type="synonym">Silurus soldatovi meridionalis</name>
    <dbReference type="NCBI Taxonomy" id="175797"/>
    <lineage>
        <taxon>Eukaryota</taxon>
        <taxon>Metazoa</taxon>
        <taxon>Chordata</taxon>
        <taxon>Craniata</taxon>
        <taxon>Vertebrata</taxon>
        <taxon>Euteleostomi</taxon>
        <taxon>Actinopterygii</taxon>
        <taxon>Neopterygii</taxon>
        <taxon>Teleostei</taxon>
        <taxon>Ostariophysi</taxon>
        <taxon>Siluriformes</taxon>
        <taxon>Siluridae</taxon>
        <taxon>Silurus</taxon>
    </lineage>
</organism>
<comment type="subcellular location">
    <subcellularLocation>
        <location evidence="1">Membrane</location>
    </subcellularLocation>
</comment>
<evidence type="ECO:0000256" key="2">
    <source>
        <dbReference type="ARBA" id="ARBA00022729"/>
    </source>
</evidence>
<evidence type="ECO:0000256" key="4">
    <source>
        <dbReference type="ARBA" id="ARBA00023180"/>
    </source>
</evidence>
<dbReference type="PANTHER" id="PTHR12080">
    <property type="entry name" value="SIGNALING LYMPHOCYTIC ACTIVATION MOLECULE"/>
    <property type="match status" value="1"/>
</dbReference>
<feature type="chain" id="PRO_5035735492" description="Ig-like domain-containing protein" evidence="7">
    <location>
        <begin position="23"/>
        <end position="296"/>
    </location>
</feature>
<keyword evidence="4" id="KW-0325">Glycoprotein</keyword>
<dbReference type="PANTHER" id="PTHR12080:SF59">
    <property type="entry name" value="HEPATIC AND GLIAL CELL ADHESION MOLECULE"/>
    <property type="match status" value="1"/>
</dbReference>
<feature type="region of interest" description="Disordered" evidence="5">
    <location>
        <begin position="269"/>
        <end position="296"/>
    </location>
</feature>
<evidence type="ECO:0000256" key="1">
    <source>
        <dbReference type="ARBA" id="ARBA00004370"/>
    </source>
</evidence>
<keyword evidence="6" id="KW-0812">Transmembrane</keyword>
<gene>
    <name evidence="9" type="ORF">HF521_019017</name>
</gene>
<evidence type="ECO:0000256" key="6">
    <source>
        <dbReference type="SAM" id="Phobius"/>
    </source>
</evidence>
<dbReference type="SUPFAM" id="SSF48726">
    <property type="entry name" value="Immunoglobulin"/>
    <property type="match status" value="1"/>
</dbReference>
<accession>A0A8T0BI32</accession>
<feature type="compositionally biased region" description="Polar residues" evidence="5">
    <location>
        <begin position="276"/>
        <end position="296"/>
    </location>
</feature>
<keyword evidence="6" id="KW-1133">Transmembrane helix</keyword>
<dbReference type="InterPro" id="IPR015631">
    <property type="entry name" value="CD2/SLAM_rcpt"/>
</dbReference>
<dbReference type="GO" id="GO:0005911">
    <property type="term" value="C:cell-cell junction"/>
    <property type="evidence" value="ECO:0007669"/>
    <property type="project" value="TreeGrafter"/>
</dbReference>
<name>A0A8T0BI32_SILME</name>
<proteinExistence type="predicted"/>
<dbReference type="OrthoDB" id="8958824at2759"/>
<keyword evidence="3 6" id="KW-0472">Membrane</keyword>
<evidence type="ECO:0000259" key="8">
    <source>
        <dbReference type="PROSITE" id="PS50835"/>
    </source>
</evidence>
<dbReference type="GO" id="GO:0016020">
    <property type="term" value="C:membrane"/>
    <property type="evidence" value="ECO:0007669"/>
    <property type="project" value="UniProtKB-SubCell"/>
</dbReference>
<dbReference type="Gene3D" id="2.60.40.10">
    <property type="entry name" value="Immunoglobulins"/>
    <property type="match status" value="1"/>
</dbReference>
<evidence type="ECO:0000313" key="9">
    <source>
        <dbReference type="EMBL" id="KAF7705763.1"/>
    </source>
</evidence>
<feature type="domain" description="Ig-like" evidence="8">
    <location>
        <begin position="132"/>
        <end position="216"/>
    </location>
</feature>
<dbReference type="PROSITE" id="PS50835">
    <property type="entry name" value="IG_LIKE"/>
    <property type="match status" value="1"/>
</dbReference>
<dbReference type="Proteomes" id="UP000606274">
    <property type="component" value="Unassembled WGS sequence"/>
</dbReference>
<dbReference type="InterPro" id="IPR036179">
    <property type="entry name" value="Ig-like_dom_sf"/>
</dbReference>
<keyword evidence="2 7" id="KW-0732">Signal</keyword>
<evidence type="ECO:0000256" key="5">
    <source>
        <dbReference type="SAM" id="MobiDB-lite"/>
    </source>
</evidence>
<keyword evidence="10" id="KW-1185">Reference proteome</keyword>
<sequence>MFEGVPFPVICLVVFLHQGIRGEDVRTVTGYLGESVDLRADADPSWNLNEISWSIYENDTSIAISQSNKKNVDRFYLFTGRLELNTTSGDLTIKNLSFIHALKYTVELIGKGPSQRRTRYFDLSVQVRLIKPSIRLRHSILDSGYCVISLGCVSTNNTVSLSWESKPGFNEPFWSGQQGQAGESVLWTAFTPNRVVTFTCIAVGGSQRELREKNVTCQEPEPQGNNTQPGPTVLICERLRIGICFTFLLFIVIGFNVALVIIYKNQGGGNEPDDSTPAQENVQLDASASLTNTNSL</sequence>
<dbReference type="EMBL" id="JABFDY010000006">
    <property type="protein sequence ID" value="KAF7705763.1"/>
    <property type="molecule type" value="Genomic_DNA"/>
</dbReference>
<dbReference type="InterPro" id="IPR007110">
    <property type="entry name" value="Ig-like_dom"/>
</dbReference>
<feature type="transmembrane region" description="Helical" evidence="6">
    <location>
        <begin position="239"/>
        <end position="263"/>
    </location>
</feature>